<protein>
    <submittedName>
        <fullName evidence="2">Uncharacterized protein</fullName>
    </submittedName>
</protein>
<evidence type="ECO:0000256" key="1">
    <source>
        <dbReference type="SAM" id="MobiDB-lite"/>
    </source>
</evidence>
<gene>
    <name evidence="2" type="ORF">EVAR_19905_1</name>
</gene>
<comment type="caution">
    <text evidence="2">The sequence shown here is derived from an EMBL/GenBank/DDBJ whole genome shotgun (WGS) entry which is preliminary data.</text>
</comment>
<feature type="compositionally biased region" description="Polar residues" evidence="1">
    <location>
        <begin position="85"/>
        <end position="94"/>
    </location>
</feature>
<accession>A0A4C1XN19</accession>
<feature type="compositionally biased region" description="Basic and acidic residues" evidence="1">
    <location>
        <begin position="24"/>
        <end position="56"/>
    </location>
</feature>
<name>A0A4C1XN19_EUMVA</name>
<dbReference type="EMBL" id="BGZK01000897">
    <property type="protein sequence ID" value="GBP64453.1"/>
    <property type="molecule type" value="Genomic_DNA"/>
</dbReference>
<evidence type="ECO:0000313" key="2">
    <source>
        <dbReference type="EMBL" id="GBP64453.1"/>
    </source>
</evidence>
<evidence type="ECO:0000313" key="3">
    <source>
        <dbReference type="Proteomes" id="UP000299102"/>
    </source>
</evidence>
<feature type="region of interest" description="Disordered" evidence="1">
    <location>
        <begin position="85"/>
        <end position="110"/>
    </location>
</feature>
<dbReference type="Proteomes" id="UP000299102">
    <property type="component" value="Unassembled WGS sequence"/>
</dbReference>
<proteinExistence type="predicted"/>
<dbReference type="AlphaFoldDB" id="A0A4C1XN19"/>
<organism evidence="2 3">
    <name type="scientific">Eumeta variegata</name>
    <name type="common">Bagworm moth</name>
    <name type="synonym">Eumeta japonica</name>
    <dbReference type="NCBI Taxonomy" id="151549"/>
    <lineage>
        <taxon>Eukaryota</taxon>
        <taxon>Metazoa</taxon>
        <taxon>Ecdysozoa</taxon>
        <taxon>Arthropoda</taxon>
        <taxon>Hexapoda</taxon>
        <taxon>Insecta</taxon>
        <taxon>Pterygota</taxon>
        <taxon>Neoptera</taxon>
        <taxon>Endopterygota</taxon>
        <taxon>Lepidoptera</taxon>
        <taxon>Glossata</taxon>
        <taxon>Ditrysia</taxon>
        <taxon>Tineoidea</taxon>
        <taxon>Psychidae</taxon>
        <taxon>Oiketicinae</taxon>
        <taxon>Eumeta</taxon>
    </lineage>
</organism>
<keyword evidence="3" id="KW-1185">Reference proteome</keyword>
<sequence>MTSGTGLLPEKISISLRNNHQSRRPTDVTDRSGTRGRVSDRYHRERRADKPFDKRALNVNRHNGGPWTMDPSWWAKTGRGLLTTDVTNSDSDISGSMAGSDLRGRATGLI</sequence>
<feature type="region of interest" description="Disordered" evidence="1">
    <location>
        <begin position="1"/>
        <end position="70"/>
    </location>
</feature>
<reference evidence="2 3" key="1">
    <citation type="journal article" date="2019" name="Commun. Biol.">
        <title>The bagworm genome reveals a unique fibroin gene that provides high tensile strength.</title>
        <authorList>
            <person name="Kono N."/>
            <person name="Nakamura H."/>
            <person name="Ohtoshi R."/>
            <person name="Tomita M."/>
            <person name="Numata K."/>
            <person name="Arakawa K."/>
        </authorList>
    </citation>
    <scope>NUCLEOTIDE SEQUENCE [LARGE SCALE GENOMIC DNA]</scope>
</reference>